<name>A0A835CVE4_APHGI</name>
<dbReference type="GO" id="GO:0005159">
    <property type="term" value="F:insulin-like growth factor receptor binding"/>
    <property type="evidence" value="ECO:0007669"/>
    <property type="project" value="TreeGrafter"/>
</dbReference>
<evidence type="ECO:0000256" key="3">
    <source>
        <dbReference type="ARBA" id="ARBA00022729"/>
    </source>
</evidence>
<keyword evidence="4" id="KW-1015">Disulfide bond</keyword>
<sequence>MIYVSFINNINAGKTRYCSTNLGNALSLVCMGRGYNEPSDKSYYEYNESYSIGAADECCRDGCSYDDLEKYCKPLDSSSKYNFRLAMMEKLKQVSHDKNVNKPDKLLKSKPLQYRINNNNNSDFDTAFKYHQRYHIDKKLIIKNGYFIEDTSRNESRHKLRRRVEILLRALMDRRTFDVGTIPPEPNESLVVFPSWIYLNFLRTKNRFFNFNSSKIQQTPKKTSR</sequence>
<evidence type="ECO:0000256" key="4">
    <source>
        <dbReference type="ARBA" id="ARBA00023157"/>
    </source>
</evidence>
<dbReference type="InterPro" id="IPR022353">
    <property type="entry name" value="Insulin_CS"/>
</dbReference>
<reference evidence="6 7" key="1">
    <citation type="submission" date="2020-08" db="EMBL/GenBank/DDBJ databases">
        <title>Aphidius gifuensis genome sequencing and assembly.</title>
        <authorList>
            <person name="Du Z."/>
        </authorList>
    </citation>
    <scope>NUCLEOTIDE SEQUENCE [LARGE SCALE GENOMIC DNA]</scope>
    <source>
        <strain evidence="6">YNYX2018</strain>
        <tissue evidence="6">Adults</tissue>
    </source>
</reference>
<dbReference type="OrthoDB" id="10019596at2759"/>
<comment type="similarity">
    <text evidence="1">Belongs to the insulin family.</text>
</comment>
<dbReference type="Gene3D" id="1.10.100.10">
    <property type="entry name" value="Insulin-like"/>
    <property type="match status" value="1"/>
</dbReference>
<dbReference type="InterPro" id="IPR022352">
    <property type="entry name" value="Ins/IGF/rlx"/>
</dbReference>
<keyword evidence="7" id="KW-1185">Reference proteome</keyword>
<dbReference type="PANTHER" id="PTHR46845">
    <property type="entry name" value="INSULIN-LIKE GROWTH FACTOR I"/>
    <property type="match status" value="1"/>
</dbReference>
<evidence type="ECO:0000256" key="1">
    <source>
        <dbReference type="ARBA" id="ARBA00009034"/>
    </source>
</evidence>
<dbReference type="GO" id="GO:0043066">
    <property type="term" value="P:negative regulation of apoptotic process"/>
    <property type="evidence" value="ECO:0007669"/>
    <property type="project" value="TreeGrafter"/>
</dbReference>
<dbReference type="GO" id="GO:0008284">
    <property type="term" value="P:positive regulation of cell population proliferation"/>
    <property type="evidence" value="ECO:0007669"/>
    <property type="project" value="TreeGrafter"/>
</dbReference>
<dbReference type="PROSITE" id="PS00262">
    <property type="entry name" value="INSULIN"/>
    <property type="match status" value="1"/>
</dbReference>
<dbReference type="EMBL" id="JACMRX010000001">
    <property type="protein sequence ID" value="KAF7997367.1"/>
    <property type="molecule type" value="Genomic_DNA"/>
</dbReference>
<dbReference type="PRINTS" id="PR00276">
    <property type="entry name" value="INSULINFAMLY"/>
</dbReference>
<dbReference type="AlphaFoldDB" id="A0A835CVE4"/>
<accession>A0A835CVE4</accession>
<protein>
    <recommendedName>
        <fullName evidence="5">Insulin-like domain-containing protein</fullName>
    </recommendedName>
</protein>
<comment type="caution">
    <text evidence="6">The sequence shown here is derived from an EMBL/GenBank/DDBJ whole genome shotgun (WGS) entry which is preliminary data.</text>
</comment>
<dbReference type="GO" id="GO:0051897">
    <property type="term" value="P:positive regulation of phosphatidylinositol 3-kinase/protein kinase B signal transduction"/>
    <property type="evidence" value="ECO:0007669"/>
    <property type="project" value="TreeGrafter"/>
</dbReference>
<organism evidence="6 7">
    <name type="scientific">Aphidius gifuensis</name>
    <name type="common">Parasitoid wasp</name>
    <dbReference type="NCBI Taxonomy" id="684658"/>
    <lineage>
        <taxon>Eukaryota</taxon>
        <taxon>Metazoa</taxon>
        <taxon>Ecdysozoa</taxon>
        <taxon>Arthropoda</taxon>
        <taxon>Hexapoda</taxon>
        <taxon>Insecta</taxon>
        <taxon>Pterygota</taxon>
        <taxon>Neoptera</taxon>
        <taxon>Endopterygota</taxon>
        <taxon>Hymenoptera</taxon>
        <taxon>Apocrita</taxon>
        <taxon>Ichneumonoidea</taxon>
        <taxon>Braconidae</taxon>
        <taxon>Aphidiinae</taxon>
        <taxon>Aphidius</taxon>
    </lineage>
</organism>
<dbReference type="InterPro" id="IPR036438">
    <property type="entry name" value="Insulin-like_sf"/>
</dbReference>
<dbReference type="Proteomes" id="UP000639338">
    <property type="component" value="Unassembled WGS sequence"/>
</dbReference>
<dbReference type="GO" id="GO:0005615">
    <property type="term" value="C:extracellular space"/>
    <property type="evidence" value="ECO:0007669"/>
    <property type="project" value="TreeGrafter"/>
</dbReference>
<evidence type="ECO:0000259" key="5">
    <source>
        <dbReference type="SMART" id="SM00078"/>
    </source>
</evidence>
<feature type="domain" description="Insulin-like" evidence="5">
    <location>
        <begin position="15"/>
        <end position="72"/>
    </location>
</feature>
<dbReference type="GO" id="GO:0008283">
    <property type="term" value="P:cell population proliferation"/>
    <property type="evidence" value="ECO:0007669"/>
    <property type="project" value="TreeGrafter"/>
</dbReference>
<dbReference type="PANTHER" id="PTHR46845:SF1">
    <property type="entry name" value="INSULIN-LIKE GROWTH FACTOR I"/>
    <property type="match status" value="1"/>
</dbReference>
<keyword evidence="3" id="KW-0732">Signal</keyword>
<proteinExistence type="inferred from homology"/>
<dbReference type="SUPFAM" id="SSF56994">
    <property type="entry name" value="Insulin-like"/>
    <property type="match status" value="1"/>
</dbReference>
<gene>
    <name evidence="6" type="ORF">HCN44_005644</name>
</gene>
<dbReference type="GO" id="GO:0048009">
    <property type="term" value="P:insulin-like growth factor receptor signaling pathway"/>
    <property type="evidence" value="ECO:0007669"/>
    <property type="project" value="TreeGrafter"/>
</dbReference>
<dbReference type="SMART" id="SM00078">
    <property type="entry name" value="IlGF"/>
    <property type="match status" value="1"/>
</dbReference>
<evidence type="ECO:0000256" key="2">
    <source>
        <dbReference type="ARBA" id="ARBA00022685"/>
    </source>
</evidence>
<evidence type="ECO:0000313" key="6">
    <source>
        <dbReference type="EMBL" id="KAF7997367.1"/>
    </source>
</evidence>
<dbReference type="CDD" id="cd04366">
    <property type="entry name" value="IlGF_insulin_bombyxin_like"/>
    <property type="match status" value="1"/>
</dbReference>
<dbReference type="InterPro" id="IPR016179">
    <property type="entry name" value="Insulin-like"/>
</dbReference>
<keyword evidence="2" id="KW-0165">Cleavage on pair of basic residues</keyword>
<evidence type="ECO:0000313" key="7">
    <source>
        <dbReference type="Proteomes" id="UP000639338"/>
    </source>
</evidence>
<dbReference type="GO" id="GO:0005179">
    <property type="term" value="F:hormone activity"/>
    <property type="evidence" value="ECO:0007669"/>
    <property type="project" value="InterPro"/>
</dbReference>